<dbReference type="RefSeq" id="WP_152150935.1">
    <property type="nucleotide sequence ID" value="NZ_WEIO01000004.1"/>
</dbReference>
<dbReference type="GO" id="GO:0005886">
    <property type="term" value="C:plasma membrane"/>
    <property type="evidence" value="ECO:0007669"/>
    <property type="project" value="UniProtKB-SubCell"/>
</dbReference>
<evidence type="ECO:0000256" key="2">
    <source>
        <dbReference type="ARBA" id="ARBA00022475"/>
    </source>
</evidence>
<feature type="transmembrane region" description="Helical" evidence="6">
    <location>
        <begin position="138"/>
        <end position="161"/>
    </location>
</feature>
<dbReference type="InterPro" id="IPR019264">
    <property type="entry name" value="DUF2179"/>
</dbReference>
<keyword evidence="9" id="KW-1185">Reference proteome</keyword>
<evidence type="ECO:0000313" key="8">
    <source>
        <dbReference type="EMBL" id="KAB7707054.1"/>
    </source>
</evidence>
<evidence type="ECO:0000256" key="4">
    <source>
        <dbReference type="ARBA" id="ARBA00022989"/>
    </source>
</evidence>
<dbReference type="InterPro" id="IPR051461">
    <property type="entry name" value="UPF0750_membrane"/>
</dbReference>
<keyword evidence="5 6" id="KW-0472">Membrane</keyword>
<comment type="subcellular location">
    <subcellularLocation>
        <location evidence="1">Cell membrane</location>
        <topology evidence="1">Multi-pass membrane protein</topology>
    </subcellularLocation>
</comment>
<dbReference type="AlphaFoldDB" id="A0A6I1FFW4"/>
<dbReference type="EMBL" id="WEIO01000004">
    <property type="protein sequence ID" value="KAB7707054.1"/>
    <property type="molecule type" value="Genomic_DNA"/>
</dbReference>
<proteinExistence type="predicted"/>
<evidence type="ECO:0000256" key="3">
    <source>
        <dbReference type="ARBA" id="ARBA00022692"/>
    </source>
</evidence>
<dbReference type="PIRSF" id="PIRSF006483">
    <property type="entry name" value="Membrane_protein_YitT"/>
    <property type="match status" value="1"/>
</dbReference>
<feature type="domain" description="DUF2179" evidence="7">
    <location>
        <begin position="210"/>
        <end position="264"/>
    </location>
</feature>
<comment type="caution">
    <text evidence="8">The sequence shown here is derived from an EMBL/GenBank/DDBJ whole genome shotgun (WGS) entry which is preliminary data.</text>
</comment>
<sequence length="270" mass="28843">MWNIVSILFGSFLVGIAYNFFLIPHEVLSSGLSGVAIMFGLITPLNTGVVNLLLNLPLLVLGMIKLGKRFICYTIVSVVAISVSLYVIPIVEVSTEPILSALFGGIITGAGIGIVFRASGSSGGFDIIAMLLTKKKEFPLGSILTAMNVVVVLASGFIFSWDAALNTMIAIYATGKVVDMIHTSHVKLTLMIITAKGEEVKGKLLANLYRGVTQMNGEGAYTGEGRAVLVTVITRYQLTDVKKMIHEADPCAFVNVTQTIEVVGSFHRAS</sequence>
<protein>
    <submittedName>
        <fullName evidence="8">DUF2179 domain-containing protein</fullName>
    </submittedName>
</protein>
<keyword evidence="2" id="KW-1003">Cell membrane</keyword>
<evidence type="ECO:0000256" key="5">
    <source>
        <dbReference type="ARBA" id="ARBA00023136"/>
    </source>
</evidence>
<organism evidence="8 9">
    <name type="scientific">Bacillus aerolatus</name>
    <dbReference type="NCBI Taxonomy" id="2653354"/>
    <lineage>
        <taxon>Bacteria</taxon>
        <taxon>Bacillati</taxon>
        <taxon>Bacillota</taxon>
        <taxon>Bacilli</taxon>
        <taxon>Bacillales</taxon>
        <taxon>Bacillaceae</taxon>
        <taxon>Bacillus</taxon>
    </lineage>
</organism>
<feature type="transmembrane region" description="Helical" evidence="6">
    <location>
        <begin position="70"/>
        <end position="91"/>
    </location>
</feature>
<keyword evidence="4 6" id="KW-1133">Transmembrane helix</keyword>
<dbReference type="PANTHER" id="PTHR33545:SF5">
    <property type="entry name" value="UPF0750 MEMBRANE PROTEIN YITT"/>
    <property type="match status" value="1"/>
</dbReference>
<evidence type="ECO:0000256" key="6">
    <source>
        <dbReference type="SAM" id="Phobius"/>
    </source>
</evidence>
<dbReference type="Pfam" id="PF10035">
    <property type="entry name" value="DUF2179"/>
    <property type="match status" value="1"/>
</dbReference>
<evidence type="ECO:0000256" key="1">
    <source>
        <dbReference type="ARBA" id="ARBA00004651"/>
    </source>
</evidence>
<dbReference type="Proteomes" id="UP000429595">
    <property type="component" value="Unassembled WGS sequence"/>
</dbReference>
<name>A0A6I1FFW4_9BACI</name>
<dbReference type="Gene3D" id="3.30.70.120">
    <property type="match status" value="1"/>
</dbReference>
<evidence type="ECO:0000259" key="7">
    <source>
        <dbReference type="Pfam" id="PF10035"/>
    </source>
</evidence>
<dbReference type="InterPro" id="IPR015867">
    <property type="entry name" value="N-reg_PII/ATP_PRibTrfase_C"/>
</dbReference>
<gene>
    <name evidence="8" type="ORF">F9802_08535</name>
</gene>
<keyword evidence="3 6" id="KW-0812">Transmembrane</keyword>
<dbReference type="Pfam" id="PF02588">
    <property type="entry name" value="YitT_membrane"/>
    <property type="match status" value="1"/>
</dbReference>
<feature type="transmembrane region" description="Helical" evidence="6">
    <location>
        <begin position="97"/>
        <end position="118"/>
    </location>
</feature>
<dbReference type="PANTHER" id="PTHR33545">
    <property type="entry name" value="UPF0750 MEMBRANE PROTEIN YITT-RELATED"/>
    <property type="match status" value="1"/>
</dbReference>
<evidence type="ECO:0000313" key="9">
    <source>
        <dbReference type="Proteomes" id="UP000429595"/>
    </source>
</evidence>
<dbReference type="CDD" id="cd16380">
    <property type="entry name" value="YitT_C"/>
    <property type="match status" value="1"/>
</dbReference>
<reference evidence="8 9" key="1">
    <citation type="submission" date="2019-10" db="EMBL/GenBank/DDBJ databases">
        <title>Bacillus aerolatum sp. nov., isolated from bioaerosol of sport playgrounds.</title>
        <authorList>
            <person name="Chen P."/>
            <person name="Zhang G."/>
        </authorList>
    </citation>
    <scope>NUCLEOTIDE SEQUENCE [LARGE SCALE GENOMIC DNA]</scope>
    <source>
        <strain evidence="8 9">CX253</strain>
    </source>
</reference>
<feature type="transmembrane region" description="Helical" evidence="6">
    <location>
        <begin position="35"/>
        <end position="58"/>
    </location>
</feature>
<dbReference type="InterPro" id="IPR003740">
    <property type="entry name" value="YitT"/>
</dbReference>
<accession>A0A6I1FFW4</accession>